<dbReference type="STRING" id="1428652.BIV24_05350"/>
<feature type="transmembrane region" description="Helical" evidence="1">
    <location>
        <begin position="76"/>
        <end position="97"/>
    </location>
</feature>
<gene>
    <name evidence="2" type="ORF">BIV24_05350</name>
</gene>
<evidence type="ECO:0000256" key="1">
    <source>
        <dbReference type="SAM" id="Phobius"/>
    </source>
</evidence>
<dbReference type="RefSeq" id="WP_071364971.1">
    <property type="nucleotide sequence ID" value="NZ_MLYP01000010.1"/>
</dbReference>
<proteinExistence type="predicted"/>
<dbReference type="OrthoDB" id="3824601at2"/>
<dbReference type="EMBL" id="MLYP01000010">
    <property type="protein sequence ID" value="OIJ99200.1"/>
    <property type="molecule type" value="Genomic_DNA"/>
</dbReference>
<comment type="caution">
    <text evidence="2">The sequence shown here is derived from an EMBL/GenBank/DDBJ whole genome shotgun (WGS) entry which is preliminary data.</text>
</comment>
<keyword evidence="1" id="KW-1133">Transmembrane helix</keyword>
<reference evidence="2 3" key="1">
    <citation type="submission" date="2016-10" db="EMBL/GenBank/DDBJ databases">
        <title>Genome sequence of Streptomyces sp. MUSC 93.</title>
        <authorList>
            <person name="Lee L.-H."/>
            <person name="Ser H.-L."/>
            <person name="Law J.W.-F."/>
        </authorList>
    </citation>
    <scope>NUCLEOTIDE SEQUENCE [LARGE SCALE GENOMIC DNA]</scope>
    <source>
        <strain evidence="2 3">MUSC 93</strain>
    </source>
</reference>
<dbReference type="AlphaFoldDB" id="A0A1S2Q0K0"/>
<name>A0A1S2Q0K0_9ACTN</name>
<accession>A0A1S2Q0K0</accession>
<feature type="transmembrane region" description="Helical" evidence="1">
    <location>
        <begin position="34"/>
        <end position="56"/>
    </location>
</feature>
<organism evidence="2 3">
    <name type="scientific">Streptomyces colonosanans</name>
    <dbReference type="NCBI Taxonomy" id="1428652"/>
    <lineage>
        <taxon>Bacteria</taxon>
        <taxon>Bacillati</taxon>
        <taxon>Actinomycetota</taxon>
        <taxon>Actinomycetes</taxon>
        <taxon>Kitasatosporales</taxon>
        <taxon>Streptomycetaceae</taxon>
        <taxon>Streptomyces</taxon>
    </lineage>
</organism>
<protein>
    <recommendedName>
        <fullName evidence="4">PH domain-containing protein</fullName>
    </recommendedName>
</protein>
<feature type="transmembrane region" description="Helical" evidence="1">
    <location>
        <begin position="190"/>
        <end position="208"/>
    </location>
</feature>
<evidence type="ECO:0000313" key="2">
    <source>
        <dbReference type="EMBL" id="OIJ99200.1"/>
    </source>
</evidence>
<keyword evidence="1" id="KW-0472">Membrane</keyword>
<keyword evidence="3" id="KW-1185">Reference proteome</keyword>
<evidence type="ECO:0008006" key="4">
    <source>
        <dbReference type="Google" id="ProtNLM"/>
    </source>
</evidence>
<keyword evidence="1" id="KW-0812">Transmembrane</keyword>
<dbReference type="Proteomes" id="UP000179935">
    <property type="component" value="Unassembled WGS sequence"/>
</dbReference>
<evidence type="ECO:0000313" key="3">
    <source>
        <dbReference type="Proteomes" id="UP000179935"/>
    </source>
</evidence>
<sequence>MRTVRRERQRQARKERRARVEKLAEAMTAPEAPLVWGAGWRGRVTGAAMAVVFVVLDYPPGRASLAHPQPGPLAQALWAWVVFAVPCCWFALWRITADRDGVYIRRMWSTRFLPWSRINHVEMRPDAQLGFIGPGTEPKVAGLFAPPWLIRATGRFGTGAQAADTLTAMAQHSHLRPTAQAGQALTAGGVARWAALLAPVLFLAGGFLHY</sequence>